<proteinExistence type="inferred from homology"/>
<organism evidence="10 11">
    <name type="scientific">Citricoccus nitrophenolicus</name>
    <dbReference type="NCBI Taxonomy" id="863575"/>
    <lineage>
        <taxon>Bacteria</taxon>
        <taxon>Bacillati</taxon>
        <taxon>Actinomycetota</taxon>
        <taxon>Actinomycetes</taxon>
        <taxon>Micrococcales</taxon>
        <taxon>Micrococcaceae</taxon>
        <taxon>Citricoccus</taxon>
    </lineage>
</organism>
<comment type="caution">
    <text evidence="10">The sequence shown here is derived from an EMBL/GenBank/DDBJ whole genome shotgun (WGS) entry which is preliminary data.</text>
</comment>
<dbReference type="PANTHER" id="PTHR48069:SF3">
    <property type="entry name" value="DIHYDROFOLATE REDUCTASE"/>
    <property type="match status" value="1"/>
</dbReference>
<evidence type="ECO:0000256" key="3">
    <source>
        <dbReference type="ARBA" id="ARBA00012856"/>
    </source>
</evidence>
<comment type="pathway">
    <text evidence="1 7">Cofactor biosynthesis; tetrahydrofolate biosynthesis; 5,6,7,8-tetrahydrofolate from 7,8-dihydrofolate: step 1/1.</text>
</comment>
<dbReference type="PROSITE" id="PS00075">
    <property type="entry name" value="DHFR_1"/>
    <property type="match status" value="1"/>
</dbReference>
<evidence type="ECO:0000256" key="8">
    <source>
        <dbReference type="RuleBase" id="RU004474"/>
    </source>
</evidence>
<evidence type="ECO:0000256" key="5">
    <source>
        <dbReference type="ARBA" id="ARBA00022857"/>
    </source>
</evidence>
<name>A0ABV0IHK6_9MICC</name>
<evidence type="ECO:0000256" key="6">
    <source>
        <dbReference type="ARBA" id="ARBA00023002"/>
    </source>
</evidence>
<sequence>MIWAQTPDRVIGADGTMPWHLPEDLAHFKEITRGHPVIMGRRTWDSFPEQFRPLPERTNIVVSRRQETARSMREAGAVVVPGFQEALEAAGEADGLDLIWVIGGATLYEQALDVATLAEITVIDTDVPGDTHAPALDGQWTRTAIQEHDGYRFERWERP</sequence>
<evidence type="ECO:0000256" key="1">
    <source>
        <dbReference type="ARBA" id="ARBA00004903"/>
    </source>
</evidence>
<dbReference type="Proteomes" id="UP001484097">
    <property type="component" value="Unassembled WGS sequence"/>
</dbReference>
<dbReference type="EC" id="1.5.1.3" evidence="3 7"/>
<dbReference type="SUPFAM" id="SSF53597">
    <property type="entry name" value="Dihydrofolate reductase-like"/>
    <property type="match status" value="1"/>
</dbReference>
<comment type="catalytic activity">
    <reaction evidence="7">
        <text>(6S)-5,6,7,8-tetrahydrofolate + NADP(+) = 7,8-dihydrofolate + NADPH + H(+)</text>
        <dbReference type="Rhea" id="RHEA:15009"/>
        <dbReference type="ChEBI" id="CHEBI:15378"/>
        <dbReference type="ChEBI" id="CHEBI:57451"/>
        <dbReference type="ChEBI" id="CHEBI:57453"/>
        <dbReference type="ChEBI" id="CHEBI:57783"/>
        <dbReference type="ChEBI" id="CHEBI:58349"/>
        <dbReference type="EC" id="1.5.1.3"/>
    </reaction>
</comment>
<comment type="function">
    <text evidence="7">Key enzyme in folate metabolism. Catalyzes an essential reaction for de novo glycine and purine synthesis, and for DNA precursor synthesis.</text>
</comment>
<evidence type="ECO:0000256" key="7">
    <source>
        <dbReference type="PIRNR" id="PIRNR000194"/>
    </source>
</evidence>
<reference evidence="10 11" key="1">
    <citation type="submission" date="2024-05" db="EMBL/GenBank/DDBJ databases">
        <authorList>
            <person name="Yi C."/>
        </authorList>
    </citation>
    <scope>NUCLEOTIDE SEQUENCE [LARGE SCALE GENOMIC DNA]</scope>
    <source>
        <strain evidence="10 11">XS13</strain>
    </source>
</reference>
<keyword evidence="5 7" id="KW-0521">NADP</keyword>
<evidence type="ECO:0000313" key="11">
    <source>
        <dbReference type="Proteomes" id="UP001484097"/>
    </source>
</evidence>
<dbReference type="PIRSF" id="PIRSF000194">
    <property type="entry name" value="DHFR"/>
    <property type="match status" value="1"/>
</dbReference>
<dbReference type="GO" id="GO:0004146">
    <property type="term" value="F:dihydrofolate reductase activity"/>
    <property type="evidence" value="ECO:0007669"/>
    <property type="project" value="UniProtKB-EC"/>
</dbReference>
<dbReference type="PANTHER" id="PTHR48069">
    <property type="entry name" value="DIHYDROFOLATE REDUCTASE"/>
    <property type="match status" value="1"/>
</dbReference>
<protein>
    <recommendedName>
        <fullName evidence="3 7">Dihydrofolate reductase</fullName>
        <ecNumber evidence="3 7">1.5.1.3</ecNumber>
    </recommendedName>
</protein>
<accession>A0ABV0IHK6</accession>
<keyword evidence="11" id="KW-1185">Reference proteome</keyword>
<evidence type="ECO:0000259" key="9">
    <source>
        <dbReference type="PROSITE" id="PS51330"/>
    </source>
</evidence>
<gene>
    <name evidence="10" type="ORF">ABDK96_07735</name>
</gene>
<keyword evidence="6 7" id="KW-0560">Oxidoreductase</keyword>
<dbReference type="PROSITE" id="PS51330">
    <property type="entry name" value="DHFR_2"/>
    <property type="match status" value="1"/>
</dbReference>
<keyword evidence="4 7" id="KW-0554">One-carbon metabolism</keyword>
<dbReference type="Gene3D" id="3.40.430.10">
    <property type="entry name" value="Dihydrofolate Reductase, subunit A"/>
    <property type="match status" value="1"/>
</dbReference>
<evidence type="ECO:0000256" key="4">
    <source>
        <dbReference type="ARBA" id="ARBA00022563"/>
    </source>
</evidence>
<dbReference type="InterPro" id="IPR001796">
    <property type="entry name" value="DHFR_dom"/>
</dbReference>
<dbReference type="InterPro" id="IPR012259">
    <property type="entry name" value="DHFR"/>
</dbReference>
<dbReference type="CDD" id="cd00209">
    <property type="entry name" value="DHFR"/>
    <property type="match status" value="1"/>
</dbReference>
<dbReference type="InterPro" id="IPR024072">
    <property type="entry name" value="DHFR-like_dom_sf"/>
</dbReference>
<evidence type="ECO:0000256" key="2">
    <source>
        <dbReference type="ARBA" id="ARBA00009539"/>
    </source>
</evidence>
<dbReference type="EMBL" id="JBDXMX010000003">
    <property type="protein sequence ID" value="MEO9247565.1"/>
    <property type="molecule type" value="Genomic_DNA"/>
</dbReference>
<evidence type="ECO:0000313" key="10">
    <source>
        <dbReference type="EMBL" id="MEO9247565.1"/>
    </source>
</evidence>
<feature type="domain" description="DHFR" evidence="9">
    <location>
        <begin position="1"/>
        <end position="159"/>
    </location>
</feature>
<dbReference type="PRINTS" id="PR00070">
    <property type="entry name" value="DHFR"/>
</dbReference>
<dbReference type="RefSeq" id="WP_347920242.1">
    <property type="nucleotide sequence ID" value="NZ_JBDXMX010000003.1"/>
</dbReference>
<comment type="similarity">
    <text evidence="2 7 8">Belongs to the dihydrofolate reductase family.</text>
</comment>
<dbReference type="InterPro" id="IPR017925">
    <property type="entry name" value="DHFR_CS"/>
</dbReference>
<dbReference type="Pfam" id="PF00186">
    <property type="entry name" value="DHFR_1"/>
    <property type="match status" value="1"/>
</dbReference>